<dbReference type="OrthoDB" id="4529782at2"/>
<dbReference type="Proteomes" id="UP000239494">
    <property type="component" value="Unassembled WGS sequence"/>
</dbReference>
<reference evidence="9 10" key="1">
    <citation type="submission" date="2018-03" db="EMBL/GenBank/DDBJ databases">
        <title>Genomic Encyclopedia of Archaeal and Bacterial Type Strains, Phase II (KMG-II): from individual species to whole genera.</title>
        <authorList>
            <person name="Goeker M."/>
        </authorList>
    </citation>
    <scope>NUCLEOTIDE SEQUENCE [LARGE SCALE GENOMIC DNA]</scope>
    <source>
        <strain evidence="9 10">DSM 44720</strain>
    </source>
</reference>
<evidence type="ECO:0000256" key="1">
    <source>
        <dbReference type="ARBA" id="ARBA00008857"/>
    </source>
</evidence>
<feature type="domain" description="Core-binding (CB)" evidence="8">
    <location>
        <begin position="59"/>
        <end position="139"/>
    </location>
</feature>
<evidence type="ECO:0000259" key="7">
    <source>
        <dbReference type="PROSITE" id="PS51898"/>
    </source>
</evidence>
<name>A0A2T0S6X8_9PSEU</name>
<keyword evidence="2" id="KW-0229">DNA integration</keyword>
<dbReference type="Pfam" id="PF14659">
    <property type="entry name" value="Phage_int_SAM_3"/>
    <property type="match status" value="1"/>
</dbReference>
<organism evidence="9 10">
    <name type="scientific">Umezawaea tangerina</name>
    <dbReference type="NCBI Taxonomy" id="84725"/>
    <lineage>
        <taxon>Bacteria</taxon>
        <taxon>Bacillati</taxon>
        <taxon>Actinomycetota</taxon>
        <taxon>Actinomycetes</taxon>
        <taxon>Pseudonocardiales</taxon>
        <taxon>Pseudonocardiaceae</taxon>
        <taxon>Umezawaea</taxon>
    </lineage>
</organism>
<dbReference type="SUPFAM" id="SSF56349">
    <property type="entry name" value="DNA breaking-rejoining enzymes"/>
    <property type="match status" value="1"/>
</dbReference>
<evidence type="ECO:0000256" key="5">
    <source>
        <dbReference type="PROSITE-ProRule" id="PRU01248"/>
    </source>
</evidence>
<feature type="compositionally biased region" description="Basic and acidic residues" evidence="6">
    <location>
        <begin position="33"/>
        <end position="50"/>
    </location>
</feature>
<keyword evidence="3 5" id="KW-0238">DNA-binding</keyword>
<dbReference type="GO" id="GO:0015074">
    <property type="term" value="P:DNA integration"/>
    <property type="evidence" value="ECO:0007669"/>
    <property type="project" value="UniProtKB-KW"/>
</dbReference>
<comment type="similarity">
    <text evidence="1">Belongs to the 'phage' integrase family.</text>
</comment>
<dbReference type="GO" id="GO:0006310">
    <property type="term" value="P:DNA recombination"/>
    <property type="evidence" value="ECO:0007669"/>
    <property type="project" value="UniProtKB-KW"/>
</dbReference>
<feature type="domain" description="Tyr recombinase" evidence="7">
    <location>
        <begin position="164"/>
        <end position="372"/>
    </location>
</feature>
<dbReference type="InterPro" id="IPR010998">
    <property type="entry name" value="Integrase_recombinase_N"/>
</dbReference>
<feature type="region of interest" description="Disordered" evidence="6">
    <location>
        <begin position="27"/>
        <end position="54"/>
    </location>
</feature>
<dbReference type="GO" id="GO:0003677">
    <property type="term" value="F:DNA binding"/>
    <property type="evidence" value="ECO:0007669"/>
    <property type="project" value="UniProtKB-UniRule"/>
</dbReference>
<dbReference type="RefSeq" id="WP_106196949.1">
    <property type="nucleotide sequence ID" value="NZ_PVTF01000026.1"/>
</dbReference>
<dbReference type="InterPro" id="IPR013762">
    <property type="entry name" value="Integrase-like_cat_sf"/>
</dbReference>
<keyword evidence="4" id="KW-0233">DNA recombination</keyword>
<evidence type="ECO:0000259" key="8">
    <source>
        <dbReference type="PROSITE" id="PS51900"/>
    </source>
</evidence>
<dbReference type="InterPro" id="IPR004107">
    <property type="entry name" value="Integrase_SAM-like_N"/>
</dbReference>
<evidence type="ECO:0000256" key="3">
    <source>
        <dbReference type="ARBA" id="ARBA00023125"/>
    </source>
</evidence>
<dbReference type="PANTHER" id="PTHR30629">
    <property type="entry name" value="PROPHAGE INTEGRASE"/>
    <property type="match status" value="1"/>
</dbReference>
<dbReference type="InterPro" id="IPR002104">
    <property type="entry name" value="Integrase_catalytic"/>
</dbReference>
<dbReference type="InterPro" id="IPR044068">
    <property type="entry name" value="CB"/>
</dbReference>
<gene>
    <name evidence="9" type="ORF">CLV43_12656</name>
</gene>
<dbReference type="PROSITE" id="PS51900">
    <property type="entry name" value="CB"/>
    <property type="match status" value="1"/>
</dbReference>
<dbReference type="PROSITE" id="PS51898">
    <property type="entry name" value="TYR_RECOMBINASE"/>
    <property type="match status" value="1"/>
</dbReference>
<dbReference type="EMBL" id="PVTF01000026">
    <property type="protein sequence ID" value="PRY29179.1"/>
    <property type="molecule type" value="Genomic_DNA"/>
</dbReference>
<dbReference type="InterPro" id="IPR011010">
    <property type="entry name" value="DNA_brk_join_enz"/>
</dbReference>
<evidence type="ECO:0000313" key="9">
    <source>
        <dbReference type="EMBL" id="PRY29179.1"/>
    </source>
</evidence>
<accession>A0A2T0S6X8</accession>
<dbReference type="InterPro" id="IPR050808">
    <property type="entry name" value="Phage_Integrase"/>
</dbReference>
<comment type="caution">
    <text evidence="9">The sequence shown here is derived from an EMBL/GenBank/DDBJ whole genome shotgun (WGS) entry which is preliminary data.</text>
</comment>
<dbReference type="Gene3D" id="1.10.150.130">
    <property type="match status" value="1"/>
</dbReference>
<keyword evidence="10" id="KW-1185">Reference proteome</keyword>
<dbReference type="AlphaFoldDB" id="A0A2T0S6X8"/>
<evidence type="ECO:0000256" key="4">
    <source>
        <dbReference type="ARBA" id="ARBA00023172"/>
    </source>
</evidence>
<sequence>MAWAEQSGSNHWRVRFRRDDGSIGSIPGFHSQKAAEDHAADLESDQRRGTWLDPTGGRTTLDEWLVEWLEALDVDIRTEDNYRGMLRNHIRPRWGDTALAGITNLKVQAWAKQLRATKLAPTTVAGFVKLLSQILTDAAEEKLITANPIRPRRRGRRNHAARVPEKVWADPAEVLRVADQIAACYDPGAAVLVVTAAWTGARWGELTGLQRHNLHLFDDDTGVMIVDPQNGALHESAGGKLWLGPPKTEASVRTIALVPPTVRLLRAHLSTHRHAHVFTSPGDHLHRRSNFSRRAMRPAADGNLQWANPILRLHPVKPGLTFHGLRHSHKTWMIADSIPEIAQSLRLGHILRDPVQRTYSHVAPEVTVRLLQRLQDRWDKAIADVGDSTWRRAAQ</sequence>
<evidence type="ECO:0000256" key="6">
    <source>
        <dbReference type="SAM" id="MobiDB-lite"/>
    </source>
</evidence>
<dbReference type="PANTHER" id="PTHR30629:SF2">
    <property type="entry name" value="PROPHAGE INTEGRASE INTS-RELATED"/>
    <property type="match status" value="1"/>
</dbReference>
<evidence type="ECO:0000313" key="10">
    <source>
        <dbReference type="Proteomes" id="UP000239494"/>
    </source>
</evidence>
<dbReference type="Gene3D" id="1.10.443.10">
    <property type="entry name" value="Intergrase catalytic core"/>
    <property type="match status" value="1"/>
</dbReference>
<protein>
    <submittedName>
        <fullName evidence="9">Integrase-like protein</fullName>
    </submittedName>
</protein>
<evidence type="ECO:0000256" key="2">
    <source>
        <dbReference type="ARBA" id="ARBA00022908"/>
    </source>
</evidence>
<proteinExistence type="inferred from homology"/>